<keyword evidence="13" id="KW-1185">Reference proteome</keyword>
<dbReference type="InterPro" id="IPR020929">
    <property type="entry name" value="Ribosomal_uL5_CS"/>
</dbReference>
<dbReference type="GO" id="GO:1990904">
    <property type="term" value="C:ribonucleoprotein complex"/>
    <property type="evidence" value="ECO:0007669"/>
    <property type="project" value="UniProtKB-KW"/>
</dbReference>
<keyword evidence="5 8" id="KW-0689">Ribosomal protein</keyword>
<keyword evidence="4 8" id="KW-0694">RNA-binding</keyword>
<dbReference type="GO" id="GO:0003735">
    <property type="term" value="F:structural constituent of ribosome"/>
    <property type="evidence" value="ECO:0007669"/>
    <property type="project" value="InterPro"/>
</dbReference>
<evidence type="ECO:0000256" key="2">
    <source>
        <dbReference type="ARBA" id="ARBA00022555"/>
    </source>
</evidence>
<dbReference type="AlphaFoldDB" id="B2IK74"/>
<dbReference type="Proteomes" id="UP000001695">
    <property type="component" value="Chromosome"/>
</dbReference>
<dbReference type="InterPro" id="IPR002132">
    <property type="entry name" value="Ribosomal_uL5"/>
</dbReference>
<dbReference type="Gene3D" id="3.30.1440.10">
    <property type="match status" value="1"/>
</dbReference>
<dbReference type="HOGENOM" id="CLU_061015_2_1_5"/>
<dbReference type="SUPFAM" id="SSF55282">
    <property type="entry name" value="RL5-like"/>
    <property type="match status" value="1"/>
</dbReference>
<dbReference type="EMBL" id="CP001016">
    <property type="protein sequence ID" value="ACB95006.1"/>
    <property type="molecule type" value="Genomic_DNA"/>
</dbReference>
<keyword evidence="2 8" id="KW-0820">tRNA-binding</keyword>
<dbReference type="PROSITE" id="PS00358">
    <property type="entry name" value="RIBOSOMAL_L5"/>
    <property type="match status" value="1"/>
</dbReference>
<comment type="similarity">
    <text evidence="1 8 9">Belongs to the universal ribosomal protein uL5 family.</text>
</comment>
<dbReference type="InterPro" id="IPR022803">
    <property type="entry name" value="Ribosomal_uL5_dom_sf"/>
</dbReference>
<dbReference type="GO" id="GO:0005840">
    <property type="term" value="C:ribosome"/>
    <property type="evidence" value="ECO:0007669"/>
    <property type="project" value="UniProtKB-KW"/>
</dbReference>
<dbReference type="NCBIfam" id="NF000585">
    <property type="entry name" value="PRK00010.1"/>
    <property type="match status" value="1"/>
</dbReference>
<dbReference type="GO" id="GO:0019843">
    <property type="term" value="F:rRNA binding"/>
    <property type="evidence" value="ECO:0007669"/>
    <property type="project" value="UniProtKB-UniRule"/>
</dbReference>
<evidence type="ECO:0000256" key="3">
    <source>
        <dbReference type="ARBA" id="ARBA00022730"/>
    </source>
</evidence>
<evidence type="ECO:0000256" key="7">
    <source>
        <dbReference type="ARBA" id="ARBA00035245"/>
    </source>
</evidence>
<dbReference type="STRING" id="395963.Bind_1366"/>
<protein>
    <recommendedName>
        <fullName evidence="7 8">Large ribosomal subunit protein uL5</fullName>
    </recommendedName>
</protein>
<dbReference type="GO" id="GO:0006412">
    <property type="term" value="P:translation"/>
    <property type="evidence" value="ECO:0007669"/>
    <property type="project" value="UniProtKB-UniRule"/>
</dbReference>
<evidence type="ECO:0000256" key="1">
    <source>
        <dbReference type="ARBA" id="ARBA00008553"/>
    </source>
</evidence>
<dbReference type="PIRSF" id="PIRSF002161">
    <property type="entry name" value="Ribosomal_L5"/>
    <property type="match status" value="1"/>
</dbReference>
<dbReference type="KEGG" id="bid:Bind_1366"/>
<evidence type="ECO:0000256" key="6">
    <source>
        <dbReference type="ARBA" id="ARBA00023274"/>
    </source>
</evidence>
<dbReference type="FunFam" id="3.30.1440.10:FF:000001">
    <property type="entry name" value="50S ribosomal protein L5"/>
    <property type="match status" value="1"/>
</dbReference>
<sequence>MTPIATAGAEALAAPKDYTPRLKKFYEETVKPKLIEEFGYKNPLEIPTIEKIVLNMGVGDAVNDTKRVTLAAADLSLIAGQKPVITRARKAIATFKVRENMPIGAKVTLRKTRMYEFLDRLVTIALPRVRDFRGLNPKSFDGRGNYAMGIKEHIVFPEIDYDKAESILGMDIIVCTSAKTDDEARALLRAFNFPFRQ</sequence>
<evidence type="ECO:0000259" key="10">
    <source>
        <dbReference type="Pfam" id="PF00281"/>
    </source>
</evidence>
<comment type="function">
    <text evidence="8">This is 1 of the proteins that bind and probably mediate the attachment of the 5S RNA into the large ribosomal subunit, where it forms part of the central protuberance. In the 70S ribosome it contacts protein S13 of the 30S subunit (bridge B1b), connecting the 2 subunits; this bridge is implicated in subunit movement. Contacts the P site tRNA; the 5S rRNA and some of its associated proteins might help stabilize positioning of ribosome-bound tRNAs.</text>
</comment>
<feature type="domain" description="Large ribosomal subunit protein uL5 C-terminal" evidence="11">
    <location>
        <begin position="102"/>
        <end position="195"/>
    </location>
</feature>
<dbReference type="Pfam" id="PF00281">
    <property type="entry name" value="Ribosomal_L5"/>
    <property type="match status" value="1"/>
</dbReference>
<dbReference type="InterPro" id="IPR031310">
    <property type="entry name" value="Ribosomal_uL5_N"/>
</dbReference>
<keyword evidence="6 8" id="KW-0687">Ribonucleoprotein</keyword>
<dbReference type="Pfam" id="PF00673">
    <property type="entry name" value="Ribosomal_L5_C"/>
    <property type="match status" value="1"/>
</dbReference>
<dbReference type="eggNOG" id="COG0094">
    <property type="taxonomic scope" value="Bacteria"/>
</dbReference>
<dbReference type="GO" id="GO:0000049">
    <property type="term" value="F:tRNA binding"/>
    <property type="evidence" value="ECO:0007669"/>
    <property type="project" value="UniProtKB-UniRule"/>
</dbReference>
<evidence type="ECO:0000259" key="11">
    <source>
        <dbReference type="Pfam" id="PF00673"/>
    </source>
</evidence>
<evidence type="ECO:0000256" key="4">
    <source>
        <dbReference type="ARBA" id="ARBA00022884"/>
    </source>
</evidence>
<dbReference type="PANTHER" id="PTHR11994">
    <property type="entry name" value="60S RIBOSOMAL PROTEIN L11-RELATED"/>
    <property type="match status" value="1"/>
</dbReference>
<gene>
    <name evidence="8" type="primary">rplE</name>
    <name evidence="12" type="ordered locus">Bind_1366</name>
</gene>
<evidence type="ECO:0000256" key="5">
    <source>
        <dbReference type="ARBA" id="ARBA00022980"/>
    </source>
</evidence>
<evidence type="ECO:0000256" key="9">
    <source>
        <dbReference type="RuleBase" id="RU003930"/>
    </source>
</evidence>
<evidence type="ECO:0000256" key="8">
    <source>
        <dbReference type="HAMAP-Rule" id="MF_01333"/>
    </source>
</evidence>
<feature type="domain" description="Large ribosomal subunit protein uL5 N-terminal" evidence="10">
    <location>
        <begin position="42"/>
        <end position="98"/>
    </location>
</feature>
<accession>B2IK74</accession>
<proteinExistence type="inferred from homology"/>
<evidence type="ECO:0000313" key="12">
    <source>
        <dbReference type="EMBL" id="ACB95006.1"/>
    </source>
</evidence>
<keyword evidence="3 8" id="KW-0699">rRNA-binding</keyword>
<name>B2IK74_BEII9</name>
<organism evidence="12 13">
    <name type="scientific">Beijerinckia indica subsp. indica (strain ATCC 9039 / DSM 1715 / NCIMB 8712)</name>
    <dbReference type="NCBI Taxonomy" id="395963"/>
    <lineage>
        <taxon>Bacteria</taxon>
        <taxon>Pseudomonadati</taxon>
        <taxon>Pseudomonadota</taxon>
        <taxon>Alphaproteobacteria</taxon>
        <taxon>Hyphomicrobiales</taxon>
        <taxon>Beijerinckiaceae</taxon>
        <taxon>Beijerinckia</taxon>
    </lineage>
</organism>
<dbReference type="InterPro" id="IPR031309">
    <property type="entry name" value="Ribosomal_uL5_C"/>
</dbReference>
<dbReference type="InterPro" id="IPR020930">
    <property type="entry name" value="Ribosomal_uL5_bac-type"/>
</dbReference>
<dbReference type="HAMAP" id="MF_01333_B">
    <property type="entry name" value="Ribosomal_uL5_B"/>
    <property type="match status" value="1"/>
</dbReference>
<evidence type="ECO:0000313" key="13">
    <source>
        <dbReference type="Proteomes" id="UP000001695"/>
    </source>
</evidence>
<reference evidence="12 13" key="2">
    <citation type="journal article" date="2010" name="J. Bacteriol.">
        <title>Complete genome sequence of Beijerinckia indica subsp. indica.</title>
        <authorList>
            <person name="Tamas I."/>
            <person name="Dedysh S.N."/>
            <person name="Liesack W."/>
            <person name="Stott M.B."/>
            <person name="Alam M."/>
            <person name="Murrell J.C."/>
            <person name="Dunfield P.F."/>
        </authorList>
    </citation>
    <scope>NUCLEOTIDE SEQUENCE [LARGE SCALE GENOMIC DNA]</scope>
    <source>
        <strain evidence="13">ATCC 9039 / DSM 1715 / NCIMB 8712</strain>
    </source>
</reference>
<comment type="subunit">
    <text evidence="8">Part of the 50S ribosomal subunit; part of the 5S rRNA/L5/L18/L25 subcomplex. Contacts the 5S rRNA and the P site tRNA. Forms a bridge to the 30S subunit in the 70S ribosome.</text>
</comment>
<reference evidence="13" key="1">
    <citation type="submission" date="2008-03" db="EMBL/GenBank/DDBJ databases">
        <title>Complete sequence of chromosome of Beijerinckia indica subsp. indica ATCC 9039.</title>
        <authorList>
            <consortium name="US DOE Joint Genome Institute"/>
            <person name="Copeland A."/>
            <person name="Lucas S."/>
            <person name="Lapidus A."/>
            <person name="Glavina del Rio T."/>
            <person name="Dalin E."/>
            <person name="Tice H."/>
            <person name="Bruce D."/>
            <person name="Goodwin L."/>
            <person name="Pitluck S."/>
            <person name="LaButti K."/>
            <person name="Schmutz J."/>
            <person name="Larimer F."/>
            <person name="Land M."/>
            <person name="Hauser L."/>
            <person name="Kyrpides N."/>
            <person name="Mikhailova N."/>
            <person name="Dunfield P.F."/>
            <person name="Dedysh S.N."/>
            <person name="Liesack W."/>
            <person name="Saw J.H."/>
            <person name="Alam M."/>
            <person name="Chen Y."/>
            <person name="Murrell J.C."/>
            <person name="Richardson P."/>
        </authorList>
    </citation>
    <scope>NUCLEOTIDE SEQUENCE [LARGE SCALE GENOMIC DNA]</scope>
    <source>
        <strain evidence="13">ATCC 9039 / DSM 1715 / NCIMB 8712</strain>
    </source>
</reference>